<evidence type="ECO:0000313" key="2">
    <source>
        <dbReference type="Proteomes" id="UP000637423"/>
    </source>
</evidence>
<sequence>MVSAMGGATSSVDSVFQKMRKQVAAAIVSNSETKSCREVKCSDADCQSCALIIATNELANIRPALTV</sequence>
<dbReference type="Proteomes" id="UP000637423">
    <property type="component" value="Unassembled WGS sequence"/>
</dbReference>
<name>A0A916UZP4_9BURK</name>
<reference evidence="1" key="1">
    <citation type="journal article" date="2014" name="Int. J. Syst. Evol. Microbiol.">
        <title>Complete genome sequence of Corynebacterium casei LMG S-19264T (=DSM 44701T), isolated from a smear-ripened cheese.</title>
        <authorList>
            <consortium name="US DOE Joint Genome Institute (JGI-PGF)"/>
            <person name="Walter F."/>
            <person name="Albersmeier A."/>
            <person name="Kalinowski J."/>
            <person name="Ruckert C."/>
        </authorList>
    </citation>
    <scope>NUCLEOTIDE SEQUENCE</scope>
    <source>
        <strain evidence="1">CGMCC 1.10998</strain>
    </source>
</reference>
<dbReference type="EMBL" id="BMED01000005">
    <property type="protein sequence ID" value="GGC93352.1"/>
    <property type="molecule type" value="Genomic_DNA"/>
</dbReference>
<organism evidence="1 2">
    <name type="scientific">Undibacterium terreum</name>
    <dbReference type="NCBI Taxonomy" id="1224302"/>
    <lineage>
        <taxon>Bacteria</taxon>
        <taxon>Pseudomonadati</taxon>
        <taxon>Pseudomonadota</taxon>
        <taxon>Betaproteobacteria</taxon>
        <taxon>Burkholderiales</taxon>
        <taxon>Oxalobacteraceae</taxon>
        <taxon>Undibacterium</taxon>
    </lineage>
</organism>
<proteinExistence type="predicted"/>
<accession>A0A916UZP4</accession>
<keyword evidence="2" id="KW-1185">Reference proteome</keyword>
<evidence type="ECO:0000313" key="1">
    <source>
        <dbReference type="EMBL" id="GGC93352.1"/>
    </source>
</evidence>
<comment type="caution">
    <text evidence="1">The sequence shown here is derived from an EMBL/GenBank/DDBJ whole genome shotgun (WGS) entry which is preliminary data.</text>
</comment>
<reference evidence="1" key="2">
    <citation type="submission" date="2020-09" db="EMBL/GenBank/DDBJ databases">
        <authorList>
            <person name="Sun Q."/>
            <person name="Zhou Y."/>
        </authorList>
    </citation>
    <scope>NUCLEOTIDE SEQUENCE</scope>
    <source>
        <strain evidence="1">CGMCC 1.10998</strain>
    </source>
</reference>
<gene>
    <name evidence="1" type="ORF">GCM10011396_45810</name>
</gene>
<dbReference type="AlphaFoldDB" id="A0A916UZP4"/>
<protein>
    <submittedName>
        <fullName evidence="1">Uncharacterized protein</fullName>
    </submittedName>
</protein>